<dbReference type="SUPFAM" id="SSF53756">
    <property type="entry name" value="UDP-Glycosyltransferase/glycogen phosphorylase"/>
    <property type="match status" value="1"/>
</dbReference>
<dbReference type="VEuPathDB" id="FungiDB:H257_10601"/>
<dbReference type="Gene3D" id="3.40.50.2000">
    <property type="entry name" value="Glycogen Phosphorylase B"/>
    <property type="match status" value="1"/>
</dbReference>
<dbReference type="EMBL" id="KI913142">
    <property type="protein sequence ID" value="ETV74997.1"/>
    <property type="molecule type" value="Genomic_DNA"/>
</dbReference>
<sequence>MHRYHERVVRADRHSGHLGIIRHGFAGGGSSYHGTESYSVAESMGATWVPLYLGHRHLPTAEFPQWLLEDYMGNWFGFLNKRTHSFVRGQAWDKQHVHINEWRQNSLHLLPIASCYGMLDSLLSNNIIVFYHACSLLLAGPRRRGSLEYAPSKVVYIGFLVPTTPLPKPQPWKERIFGQEQVNPSHFHWVRKDTLGPLALLQLAVDVCKIANYRCVLAAGWTSMAQPGCNELAANHSDLVT</sequence>
<dbReference type="RefSeq" id="XP_009835501.1">
    <property type="nucleotide sequence ID" value="XM_009837199.1"/>
</dbReference>
<protein>
    <submittedName>
        <fullName evidence="1">Uncharacterized protein</fullName>
    </submittedName>
</protein>
<organism evidence="1">
    <name type="scientific">Aphanomyces astaci</name>
    <name type="common">Crayfish plague agent</name>
    <dbReference type="NCBI Taxonomy" id="112090"/>
    <lineage>
        <taxon>Eukaryota</taxon>
        <taxon>Sar</taxon>
        <taxon>Stramenopiles</taxon>
        <taxon>Oomycota</taxon>
        <taxon>Saprolegniomycetes</taxon>
        <taxon>Saprolegniales</taxon>
        <taxon>Verrucalvaceae</taxon>
        <taxon>Aphanomyces</taxon>
    </lineage>
</organism>
<dbReference type="STRING" id="112090.W4G5K3"/>
<proteinExistence type="predicted"/>
<name>W4G5K3_APHAT</name>
<reference evidence="1" key="1">
    <citation type="submission" date="2013-12" db="EMBL/GenBank/DDBJ databases">
        <title>The Genome Sequence of Aphanomyces astaci APO3.</title>
        <authorList>
            <consortium name="The Broad Institute Genomics Platform"/>
            <person name="Russ C."/>
            <person name="Tyler B."/>
            <person name="van West P."/>
            <person name="Dieguez-Uribeondo J."/>
            <person name="Young S.K."/>
            <person name="Zeng Q."/>
            <person name="Gargeya S."/>
            <person name="Fitzgerald M."/>
            <person name="Abouelleil A."/>
            <person name="Alvarado L."/>
            <person name="Chapman S.B."/>
            <person name="Gainer-Dewar J."/>
            <person name="Goldberg J."/>
            <person name="Griggs A."/>
            <person name="Gujja S."/>
            <person name="Hansen M."/>
            <person name="Howarth C."/>
            <person name="Imamovic A."/>
            <person name="Ireland A."/>
            <person name="Larimer J."/>
            <person name="McCowan C."/>
            <person name="Murphy C."/>
            <person name="Pearson M."/>
            <person name="Poon T.W."/>
            <person name="Priest M."/>
            <person name="Roberts A."/>
            <person name="Saif S."/>
            <person name="Shea T."/>
            <person name="Sykes S."/>
            <person name="Wortman J."/>
            <person name="Nusbaum C."/>
            <person name="Birren B."/>
        </authorList>
    </citation>
    <scope>NUCLEOTIDE SEQUENCE [LARGE SCALE GENOMIC DNA]</scope>
    <source>
        <strain evidence="1">APO3</strain>
    </source>
</reference>
<dbReference type="GeneID" id="20812597"/>
<dbReference type="OrthoDB" id="5835829at2759"/>
<dbReference type="AlphaFoldDB" id="W4G5K3"/>
<gene>
    <name evidence="1" type="ORF">H257_10601</name>
</gene>
<evidence type="ECO:0000313" key="1">
    <source>
        <dbReference type="EMBL" id="ETV74997.1"/>
    </source>
</evidence>
<accession>W4G5K3</accession>